<dbReference type="EMBL" id="OZ034818">
    <property type="protein sequence ID" value="CAL1386450.1"/>
    <property type="molecule type" value="Genomic_DNA"/>
</dbReference>
<keyword evidence="2" id="KW-1185">Reference proteome</keyword>
<organism evidence="1 2">
    <name type="scientific">Linum trigynum</name>
    <dbReference type="NCBI Taxonomy" id="586398"/>
    <lineage>
        <taxon>Eukaryota</taxon>
        <taxon>Viridiplantae</taxon>
        <taxon>Streptophyta</taxon>
        <taxon>Embryophyta</taxon>
        <taxon>Tracheophyta</taxon>
        <taxon>Spermatophyta</taxon>
        <taxon>Magnoliopsida</taxon>
        <taxon>eudicotyledons</taxon>
        <taxon>Gunneridae</taxon>
        <taxon>Pentapetalae</taxon>
        <taxon>rosids</taxon>
        <taxon>fabids</taxon>
        <taxon>Malpighiales</taxon>
        <taxon>Linaceae</taxon>
        <taxon>Linum</taxon>
    </lineage>
</organism>
<protein>
    <submittedName>
        <fullName evidence="1">Uncharacterized protein</fullName>
    </submittedName>
</protein>
<evidence type="ECO:0000313" key="2">
    <source>
        <dbReference type="Proteomes" id="UP001497516"/>
    </source>
</evidence>
<name>A0AAV2ELW4_9ROSI</name>
<evidence type="ECO:0000313" key="1">
    <source>
        <dbReference type="EMBL" id="CAL1386450.1"/>
    </source>
</evidence>
<dbReference type="Proteomes" id="UP001497516">
    <property type="component" value="Chromosome 5"/>
</dbReference>
<proteinExistence type="predicted"/>
<dbReference type="AlphaFoldDB" id="A0AAV2ELW4"/>
<reference evidence="1 2" key="1">
    <citation type="submission" date="2024-04" db="EMBL/GenBank/DDBJ databases">
        <authorList>
            <person name="Fracassetti M."/>
        </authorList>
    </citation>
    <scope>NUCLEOTIDE SEQUENCE [LARGE SCALE GENOMIC DNA]</scope>
</reference>
<gene>
    <name evidence="1" type="ORF">LTRI10_LOCUS27498</name>
</gene>
<accession>A0AAV2ELW4</accession>
<sequence length="83" mass="9439">MSWATKGHFLWILKATDHGFGLRLSPTMIESIKHRFGRFYSGSIIARFQRGTITDSGDLSEMPFSFDSGGYRSRTQAEAILHR</sequence>